<dbReference type="Pfam" id="PF01370">
    <property type="entry name" value="Epimerase"/>
    <property type="match status" value="1"/>
</dbReference>
<feature type="domain" description="NAD-dependent epimerase/dehydratase" evidence="3">
    <location>
        <begin position="10"/>
        <end position="168"/>
    </location>
</feature>
<dbReference type="EMBL" id="JBHUHD010000001">
    <property type="protein sequence ID" value="MFD2139317.1"/>
    <property type="molecule type" value="Genomic_DNA"/>
</dbReference>
<dbReference type="Gene3D" id="3.40.50.720">
    <property type="entry name" value="NAD(P)-binding Rossmann-like Domain"/>
    <property type="match status" value="1"/>
</dbReference>
<dbReference type="InterPro" id="IPR001509">
    <property type="entry name" value="Epimerase_deHydtase"/>
</dbReference>
<name>A0ABW4YT68_9HYPH</name>
<sequence>MTEPAAPLPILLTGASGGLGRLLAQHLARPDRPLVLTDIVEPAYDLPEHTRFIAADLADREAVMRLGSEFTAILHFGAASTERDFEALLGPNILGVHHVFDLARACRARVIFASSNHAIGFHRRGVMLDEDCDLRPDGYYGLSKAYGELLARLYWDKHGVESLSIRIGSCEERPKELRHLSTWLSFGDLFRLIEAGLSEDLGCRIAWGVSGNARRWWVDHEALGGGPGDDAEAYAGEVIAGAAEGDPISARYQGGTFCALGYDRQEFPPEELFAWRMSVRGS</sequence>
<evidence type="ECO:0000313" key="4">
    <source>
        <dbReference type="EMBL" id="MFD2139317.1"/>
    </source>
</evidence>
<accession>A0ABW4YT68</accession>
<evidence type="ECO:0000313" key="5">
    <source>
        <dbReference type="Proteomes" id="UP001597299"/>
    </source>
</evidence>
<keyword evidence="5" id="KW-1185">Reference proteome</keyword>
<evidence type="ECO:0000256" key="2">
    <source>
        <dbReference type="ARBA" id="ARBA00023277"/>
    </source>
</evidence>
<keyword evidence="1" id="KW-0521">NADP</keyword>
<protein>
    <submittedName>
        <fullName evidence="4">NAD-dependent epimerase/dehydratase family protein</fullName>
    </submittedName>
</protein>
<reference evidence="5" key="1">
    <citation type="journal article" date="2019" name="Int. J. Syst. Evol. Microbiol.">
        <title>The Global Catalogue of Microorganisms (GCM) 10K type strain sequencing project: providing services to taxonomists for standard genome sequencing and annotation.</title>
        <authorList>
            <consortium name="The Broad Institute Genomics Platform"/>
            <consortium name="The Broad Institute Genome Sequencing Center for Infectious Disease"/>
            <person name="Wu L."/>
            <person name="Ma J."/>
        </authorList>
    </citation>
    <scope>NUCLEOTIDE SEQUENCE [LARGE SCALE GENOMIC DNA]</scope>
    <source>
        <strain evidence="5">CCM 7435</strain>
    </source>
</reference>
<gene>
    <name evidence="4" type="ORF">ACFSNC_02780</name>
</gene>
<dbReference type="PANTHER" id="PTHR43103">
    <property type="entry name" value="NUCLEOSIDE-DIPHOSPHATE-SUGAR EPIMERASE"/>
    <property type="match status" value="1"/>
</dbReference>
<dbReference type="SUPFAM" id="SSF51735">
    <property type="entry name" value="NAD(P)-binding Rossmann-fold domains"/>
    <property type="match status" value="1"/>
</dbReference>
<dbReference type="PANTHER" id="PTHR43103:SF3">
    <property type="entry name" value="ADP-L-GLYCERO-D-MANNO-HEPTOSE-6-EPIMERASE"/>
    <property type="match status" value="1"/>
</dbReference>
<proteinExistence type="predicted"/>
<organism evidence="4 5">
    <name type="scientific">Ancylobacter oerskovii</name>
    <dbReference type="NCBI Taxonomy" id="459519"/>
    <lineage>
        <taxon>Bacteria</taxon>
        <taxon>Pseudomonadati</taxon>
        <taxon>Pseudomonadota</taxon>
        <taxon>Alphaproteobacteria</taxon>
        <taxon>Hyphomicrobiales</taxon>
        <taxon>Xanthobacteraceae</taxon>
        <taxon>Ancylobacter</taxon>
    </lineage>
</organism>
<comment type="caution">
    <text evidence="4">The sequence shown here is derived from an EMBL/GenBank/DDBJ whole genome shotgun (WGS) entry which is preliminary data.</text>
</comment>
<dbReference type="Proteomes" id="UP001597299">
    <property type="component" value="Unassembled WGS sequence"/>
</dbReference>
<evidence type="ECO:0000259" key="3">
    <source>
        <dbReference type="Pfam" id="PF01370"/>
    </source>
</evidence>
<keyword evidence="2" id="KW-0119">Carbohydrate metabolism</keyword>
<dbReference type="InterPro" id="IPR036291">
    <property type="entry name" value="NAD(P)-bd_dom_sf"/>
</dbReference>
<dbReference type="RefSeq" id="WP_213353465.1">
    <property type="nucleotide sequence ID" value="NZ_JAHBGB010000036.1"/>
</dbReference>
<evidence type="ECO:0000256" key="1">
    <source>
        <dbReference type="ARBA" id="ARBA00022857"/>
    </source>
</evidence>